<dbReference type="GO" id="GO:0016301">
    <property type="term" value="F:kinase activity"/>
    <property type="evidence" value="ECO:0007669"/>
    <property type="project" value="UniProtKB-KW"/>
</dbReference>
<dbReference type="CDD" id="cd07995">
    <property type="entry name" value="TPK"/>
    <property type="match status" value="1"/>
</dbReference>
<name>A0A1H4K2H4_9HYPH</name>
<evidence type="ECO:0000256" key="2">
    <source>
        <dbReference type="ARBA" id="ARBA00022741"/>
    </source>
</evidence>
<evidence type="ECO:0000259" key="6">
    <source>
        <dbReference type="SMART" id="SM00983"/>
    </source>
</evidence>
<dbReference type="Proteomes" id="UP000199064">
    <property type="component" value="Unassembled WGS sequence"/>
</dbReference>
<dbReference type="InterPro" id="IPR007371">
    <property type="entry name" value="TPK_catalytic"/>
</dbReference>
<evidence type="ECO:0000256" key="3">
    <source>
        <dbReference type="ARBA" id="ARBA00022777"/>
    </source>
</evidence>
<feature type="domain" description="Thiamin pyrophosphokinase thiamin-binding" evidence="6">
    <location>
        <begin position="134"/>
        <end position="204"/>
    </location>
</feature>
<dbReference type="AlphaFoldDB" id="A0A1H4K2H4"/>
<dbReference type="Pfam" id="PF04265">
    <property type="entry name" value="TPK_B1_binding"/>
    <property type="match status" value="1"/>
</dbReference>
<dbReference type="GO" id="GO:0030975">
    <property type="term" value="F:thiamine binding"/>
    <property type="evidence" value="ECO:0007669"/>
    <property type="project" value="InterPro"/>
</dbReference>
<keyword evidence="4" id="KW-0067">ATP-binding</keyword>
<dbReference type="NCBIfam" id="TIGR01378">
    <property type="entry name" value="thi_PPkinase"/>
    <property type="match status" value="1"/>
</dbReference>
<dbReference type="GO" id="GO:0005524">
    <property type="term" value="F:ATP binding"/>
    <property type="evidence" value="ECO:0007669"/>
    <property type="project" value="UniProtKB-KW"/>
</dbReference>
<evidence type="ECO:0000313" key="8">
    <source>
        <dbReference type="Proteomes" id="UP000199064"/>
    </source>
</evidence>
<dbReference type="SUPFAM" id="SSF63999">
    <property type="entry name" value="Thiamin pyrophosphokinase, catalytic domain"/>
    <property type="match status" value="1"/>
</dbReference>
<dbReference type="InterPro" id="IPR007373">
    <property type="entry name" value="Thiamin_PyroPKinase_B1-bd"/>
</dbReference>
<protein>
    <recommendedName>
        <fullName evidence="5">Thiamine diphosphokinase</fullName>
        <ecNumber evidence="5">2.7.6.2</ecNumber>
    </recommendedName>
</protein>
<dbReference type="InterPro" id="IPR053149">
    <property type="entry name" value="TPK"/>
</dbReference>
<keyword evidence="2" id="KW-0547">Nucleotide-binding</keyword>
<dbReference type="Gene3D" id="3.40.50.10240">
    <property type="entry name" value="Thiamin pyrophosphokinase, catalytic domain"/>
    <property type="match status" value="1"/>
</dbReference>
<keyword evidence="1" id="KW-0808">Transferase</keyword>
<proteinExistence type="predicted"/>
<evidence type="ECO:0000313" key="7">
    <source>
        <dbReference type="EMBL" id="SEB52305.1"/>
    </source>
</evidence>
<dbReference type="SMART" id="SM00983">
    <property type="entry name" value="TPK_B1_binding"/>
    <property type="match status" value="1"/>
</dbReference>
<evidence type="ECO:0000256" key="1">
    <source>
        <dbReference type="ARBA" id="ARBA00022679"/>
    </source>
</evidence>
<accession>A0A1H4K2H4</accession>
<sequence>MSRFTLLLGGDLTRTPALDAEIADSRIIAADSGMRHAALLDVKPELWVGDFDSVPDGFEDAYADVARRTFPSEKDKTDGEIAIAAALEAGATSLLLAGAFGGERADHMFLHFAQALQLSERGIAAKLTSGHQEGVPLVSGQRHSFAYADGTLFSILGFSELSGLTVEGAKWPLDAVEVPFGSSLTLSNVADGGLSITLMKGRALFMAHLLNDGER</sequence>
<keyword evidence="8" id="KW-1185">Reference proteome</keyword>
<dbReference type="EC" id="2.7.6.2" evidence="5"/>
<evidence type="ECO:0000256" key="5">
    <source>
        <dbReference type="NCBIfam" id="TIGR01378"/>
    </source>
</evidence>
<reference evidence="8" key="1">
    <citation type="submission" date="2016-10" db="EMBL/GenBank/DDBJ databases">
        <authorList>
            <person name="Varghese N."/>
            <person name="Submissions S."/>
        </authorList>
    </citation>
    <scope>NUCLEOTIDE SEQUENCE [LARGE SCALE GENOMIC DNA]</scope>
    <source>
        <strain evidence="8">ES.061</strain>
    </source>
</reference>
<dbReference type="RefSeq" id="WP_090329938.1">
    <property type="nucleotide sequence ID" value="NZ_FNSL01000001.1"/>
</dbReference>
<dbReference type="InterPro" id="IPR006282">
    <property type="entry name" value="Thi_PPkinase"/>
</dbReference>
<dbReference type="GO" id="GO:0004788">
    <property type="term" value="F:thiamine diphosphokinase activity"/>
    <property type="evidence" value="ECO:0007669"/>
    <property type="project" value="UniProtKB-UniRule"/>
</dbReference>
<keyword evidence="3 7" id="KW-0418">Kinase</keyword>
<dbReference type="PANTHER" id="PTHR41299:SF1">
    <property type="entry name" value="THIAMINE PYROPHOSPHOKINASE"/>
    <property type="match status" value="1"/>
</dbReference>
<dbReference type="GO" id="GO:0006772">
    <property type="term" value="P:thiamine metabolic process"/>
    <property type="evidence" value="ECO:0007669"/>
    <property type="project" value="UniProtKB-UniRule"/>
</dbReference>
<dbReference type="GO" id="GO:0009229">
    <property type="term" value="P:thiamine diphosphate biosynthetic process"/>
    <property type="evidence" value="ECO:0007669"/>
    <property type="project" value="InterPro"/>
</dbReference>
<organism evidence="7 8">
    <name type="scientific">Nitratireductor aquibiodomus</name>
    <dbReference type="NCBI Taxonomy" id="204799"/>
    <lineage>
        <taxon>Bacteria</taxon>
        <taxon>Pseudomonadati</taxon>
        <taxon>Pseudomonadota</taxon>
        <taxon>Alphaproteobacteria</taxon>
        <taxon>Hyphomicrobiales</taxon>
        <taxon>Phyllobacteriaceae</taxon>
        <taxon>Nitratireductor</taxon>
    </lineage>
</organism>
<dbReference type="Pfam" id="PF04263">
    <property type="entry name" value="TPK_catalytic"/>
    <property type="match status" value="1"/>
</dbReference>
<dbReference type="PANTHER" id="PTHR41299">
    <property type="entry name" value="THIAMINE PYROPHOSPHOKINASE"/>
    <property type="match status" value="1"/>
</dbReference>
<evidence type="ECO:0000256" key="4">
    <source>
        <dbReference type="ARBA" id="ARBA00022840"/>
    </source>
</evidence>
<dbReference type="EMBL" id="FNSL01000001">
    <property type="protein sequence ID" value="SEB52305.1"/>
    <property type="molecule type" value="Genomic_DNA"/>
</dbReference>
<dbReference type="InterPro" id="IPR036759">
    <property type="entry name" value="TPK_catalytic_sf"/>
</dbReference>
<gene>
    <name evidence="7" type="ORF">SAMN05216452_1881</name>
</gene>